<dbReference type="Gene3D" id="3.40.190.10">
    <property type="entry name" value="Periplasmic binding protein-like II"/>
    <property type="match status" value="2"/>
</dbReference>
<dbReference type="Proteomes" id="UP000307217">
    <property type="component" value="Unassembled WGS sequence"/>
</dbReference>
<evidence type="ECO:0000259" key="3">
    <source>
        <dbReference type="SMART" id="SM00062"/>
    </source>
</evidence>
<reference evidence="6 7" key="2">
    <citation type="submission" date="2019-06" db="EMBL/GenBank/DDBJ databases">
        <title>Co-occurence of chitin degradation, pigmentation and bioactivity in marine Pseudoalteromonas.</title>
        <authorList>
            <person name="Sonnenschein E.C."/>
            <person name="Bech P.K."/>
        </authorList>
    </citation>
    <scope>NUCLEOTIDE SEQUENCE [LARGE SCALE GENOMIC DNA]</scope>
    <source>
        <strain evidence="7">S3790</strain>
        <strain evidence="6">S3895</strain>
    </source>
</reference>
<keyword evidence="2" id="KW-0732">Signal</keyword>
<reference evidence="4" key="3">
    <citation type="submission" date="2019-09" db="EMBL/GenBank/DDBJ databases">
        <title>Co-occurence of chitin degradation, pigmentation and bioactivity in marine Pseudoalteromonas.</title>
        <authorList>
            <person name="Sonnenschein E.C."/>
            <person name="Bech P.K."/>
        </authorList>
    </citation>
    <scope>NUCLEOTIDE SEQUENCE</scope>
    <source>
        <strain evidence="4">S3790</strain>
        <strain evidence="5">S3895</strain>
    </source>
</reference>
<keyword evidence="6" id="KW-1185">Reference proteome</keyword>
<dbReference type="SMART" id="SM00062">
    <property type="entry name" value="PBPb"/>
    <property type="match status" value="1"/>
</dbReference>
<organism evidence="4 7">
    <name type="scientific">Pseudoalteromonas aurantia</name>
    <dbReference type="NCBI Taxonomy" id="43654"/>
    <lineage>
        <taxon>Bacteria</taxon>
        <taxon>Pseudomonadati</taxon>
        <taxon>Pseudomonadota</taxon>
        <taxon>Gammaproteobacteria</taxon>
        <taxon>Alteromonadales</taxon>
        <taxon>Pseudoalteromonadaceae</taxon>
        <taxon>Pseudoalteromonas</taxon>
    </lineage>
</organism>
<gene>
    <name evidence="4" type="ORF">CWC19_16365</name>
    <name evidence="5" type="ORF">CWC20_01455</name>
</gene>
<dbReference type="InterPro" id="IPR001638">
    <property type="entry name" value="Solute-binding_3/MltF_N"/>
</dbReference>
<evidence type="ECO:0000313" key="4">
    <source>
        <dbReference type="EMBL" id="TMO66436.1"/>
    </source>
</evidence>
<accession>A0A5S3V620</accession>
<dbReference type="PANTHER" id="PTHR35936">
    <property type="entry name" value="MEMBRANE-BOUND LYTIC MUREIN TRANSGLYCOSYLASE F"/>
    <property type="match status" value="1"/>
</dbReference>
<evidence type="ECO:0000256" key="2">
    <source>
        <dbReference type="ARBA" id="ARBA00022729"/>
    </source>
</evidence>
<evidence type="ECO:0000313" key="5">
    <source>
        <dbReference type="EMBL" id="TMO78529.1"/>
    </source>
</evidence>
<comment type="similarity">
    <text evidence="1">Belongs to the bacterial solute-binding protein 3 family.</text>
</comment>
<dbReference type="EMBL" id="PNBX01000076">
    <property type="protein sequence ID" value="TMO66436.1"/>
    <property type="molecule type" value="Genomic_DNA"/>
</dbReference>
<dbReference type="EMBL" id="PNBW01000011">
    <property type="protein sequence ID" value="TMO78529.1"/>
    <property type="molecule type" value="Genomic_DNA"/>
</dbReference>
<feature type="domain" description="Solute-binding protein family 3/N-terminal" evidence="3">
    <location>
        <begin position="8"/>
        <end position="231"/>
    </location>
</feature>
<proteinExistence type="inferred from homology"/>
<dbReference type="AlphaFoldDB" id="A0A5S3V620"/>
<dbReference type="Pfam" id="PF00497">
    <property type="entry name" value="SBP_bac_3"/>
    <property type="match status" value="1"/>
</dbReference>
<dbReference type="SUPFAM" id="SSF53850">
    <property type="entry name" value="Periplasmic binding protein-like II"/>
    <property type="match status" value="1"/>
</dbReference>
<comment type="caution">
    <text evidence="4">The sequence shown here is derived from an EMBL/GenBank/DDBJ whole genome shotgun (WGS) entry which is preliminary data.</text>
</comment>
<evidence type="ECO:0000313" key="7">
    <source>
        <dbReference type="Proteomes" id="UP000307217"/>
    </source>
</evidence>
<evidence type="ECO:0000313" key="6">
    <source>
        <dbReference type="Proteomes" id="UP000307164"/>
    </source>
</evidence>
<evidence type="ECO:0000256" key="1">
    <source>
        <dbReference type="ARBA" id="ARBA00010333"/>
    </source>
</evidence>
<sequence length="231" mass="26034">MLPEQCKKIGIVASWPPLTVFDEGGATGLDVEIVKRIFERAKVCYKFVRLPSSARTFKEMQKGTIDVSTMTSYTISRERFGTFSGSYRQEKMRLISLKQPSSITNLKTILNSDNTIGLSIGSYYGEEIRQLMSDTLLSDQFVSLASADSRIAMLVKGRVDFIIDDLISAHYYKTKLGHRSLKLWSYVVHDNPVHLLLSHTAFTHTEISAINLAIKDLQNDIDAIVMSYLIN</sequence>
<reference evidence="6 7" key="1">
    <citation type="submission" date="2018-01" db="EMBL/GenBank/DDBJ databases">
        <authorList>
            <person name="Paulsen S."/>
            <person name="Gram L.K."/>
        </authorList>
    </citation>
    <scope>NUCLEOTIDE SEQUENCE [LARGE SCALE GENOMIC DNA]</scope>
    <source>
        <strain evidence="4 7">S3790</strain>
        <strain evidence="5 6">S3895</strain>
    </source>
</reference>
<dbReference type="Proteomes" id="UP000307164">
    <property type="component" value="Unassembled WGS sequence"/>
</dbReference>
<name>A0A5S3V620_9GAMM</name>
<dbReference type="OrthoDB" id="7304968at2"/>
<protein>
    <submittedName>
        <fullName evidence="4">Amino acid ABC transporter substrate-binding protein</fullName>
    </submittedName>
</protein>
<dbReference type="PANTHER" id="PTHR35936:SF19">
    <property type="entry name" value="AMINO-ACID-BINDING PROTEIN YXEM-RELATED"/>
    <property type="match status" value="1"/>
</dbReference>